<dbReference type="AlphaFoldDB" id="A0A9W8GQR7"/>
<dbReference type="InterPro" id="IPR033116">
    <property type="entry name" value="TRYPSIN_SER"/>
</dbReference>
<name>A0A9W8GQR7_9FUNG</name>
<feature type="signal peptide" evidence="5">
    <location>
        <begin position="1"/>
        <end position="18"/>
    </location>
</feature>
<feature type="domain" description="Peptidase S1" evidence="6">
    <location>
        <begin position="45"/>
        <end position="291"/>
    </location>
</feature>
<dbReference type="Pfam" id="PF00089">
    <property type="entry name" value="Trypsin"/>
    <property type="match status" value="1"/>
</dbReference>
<dbReference type="InterPro" id="IPR018114">
    <property type="entry name" value="TRYPSIN_HIS"/>
</dbReference>
<dbReference type="OrthoDB" id="6380398at2759"/>
<proteinExistence type="inferred from homology"/>
<protein>
    <submittedName>
        <fullName evidence="7">Serine-type endopeptidase activity protein</fullName>
    </submittedName>
</protein>
<dbReference type="GO" id="GO:0004252">
    <property type="term" value="F:serine-type endopeptidase activity"/>
    <property type="evidence" value="ECO:0007669"/>
    <property type="project" value="InterPro"/>
</dbReference>
<dbReference type="PROSITE" id="PS00134">
    <property type="entry name" value="TRYPSIN_HIS"/>
    <property type="match status" value="1"/>
</dbReference>
<dbReference type="PRINTS" id="PR00722">
    <property type="entry name" value="CHYMOTRYPSIN"/>
</dbReference>
<keyword evidence="8" id="KW-1185">Reference proteome</keyword>
<keyword evidence="2" id="KW-1015">Disulfide bond</keyword>
<evidence type="ECO:0000256" key="2">
    <source>
        <dbReference type="ARBA" id="ARBA00023157"/>
    </source>
</evidence>
<keyword evidence="5" id="KW-0732">Signal</keyword>
<reference evidence="7" key="1">
    <citation type="submission" date="2022-07" db="EMBL/GenBank/DDBJ databases">
        <title>Phylogenomic reconstructions and comparative analyses of Kickxellomycotina fungi.</title>
        <authorList>
            <person name="Reynolds N.K."/>
            <person name="Stajich J.E."/>
            <person name="Barry K."/>
            <person name="Grigoriev I.V."/>
            <person name="Crous P."/>
            <person name="Smith M.E."/>
        </authorList>
    </citation>
    <scope>NUCLEOTIDE SEQUENCE</scope>
    <source>
        <strain evidence="7">CBS 109367</strain>
    </source>
</reference>
<dbReference type="PROSITE" id="PS00135">
    <property type="entry name" value="TRYPSIN_SER"/>
    <property type="match status" value="1"/>
</dbReference>
<dbReference type="PANTHER" id="PTHR24276">
    <property type="entry name" value="POLYSERASE-RELATED"/>
    <property type="match status" value="1"/>
</dbReference>
<dbReference type="InterPro" id="IPR009003">
    <property type="entry name" value="Peptidase_S1_PA"/>
</dbReference>
<dbReference type="Proteomes" id="UP001151516">
    <property type="component" value="Unassembled WGS sequence"/>
</dbReference>
<organism evidence="7 8">
    <name type="scientific">Coemansia spiralis</name>
    <dbReference type="NCBI Taxonomy" id="417178"/>
    <lineage>
        <taxon>Eukaryota</taxon>
        <taxon>Fungi</taxon>
        <taxon>Fungi incertae sedis</taxon>
        <taxon>Zoopagomycota</taxon>
        <taxon>Kickxellomycotina</taxon>
        <taxon>Kickxellomycetes</taxon>
        <taxon>Kickxellales</taxon>
        <taxon>Kickxellaceae</taxon>
        <taxon>Coemansia</taxon>
    </lineage>
</organism>
<evidence type="ECO:0000259" key="6">
    <source>
        <dbReference type="PROSITE" id="PS50240"/>
    </source>
</evidence>
<dbReference type="InterPro" id="IPR043504">
    <property type="entry name" value="Peptidase_S1_PA_chymotrypsin"/>
</dbReference>
<dbReference type="CDD" id="cd00190">
    <property type="entry name" value="Tryp_SPc"/>
    <property type="match status" value="1"/>
</dbReference>
<keyword evidence="3" id="KW-0720">Serine protease</keyword>
<sequence length="390" mass="41192">MYIYSAAYLALGLASVTAATTHLPPDGSQRLLARYAGGSDFVPKISGGEPVSKDEHKYIAFIQAVKGTMGSTCTGSLIAPNVVLSAAHCVYKNATVMYSAKEFQIGFTHKTPDTSKKYKGYAVSKIVMLSSFNFSNLRTDIAIIILKDNVPKEVAGPVKLYSGDFKMDTPLVAAGFGMTNATDPESISENLMKVSLNVGSDEYCKSRSGSYDRKVNICTDGTPGKDTCRGDSGGPLLTPVDNGDNMYALLGITSYTPVNPDNPGGLCAQKKGSGVYTRVAPYISWIAQYADLNATDISITNTTKPKPTSDSESSQSSSSSSHGVGTNWLDPDPEDERSTSTVFIDGEPSIIYGSTGDTETSTANLSRFVGTNSIGYIALSAVVALLVSLA</sequence>
<feature type="region of interest" description="Disordered" evidence="4">
    <location>
        <begin position="301"/>
        <end position="343"/>
    </location>
</feature>
<keyword evidence="3" id="KW-0645">Protease</keyword>
<dbReference type="EMBL" id="JANBTX010000017">
    <property type="protein sequence ID" value="KAJ2689965.1"/>
    <property type="molecule type" value="Genomic_DNA"/>
</dbReference>
<dbReference type="PROSITE" id="PS50240">
    <property type="entry name" value="TRYPSIN_DOM"/>
    <property type="match status" value="1"/>
</dbReference>
<dbReference type="GO" id="GO:0006508">
    <property type="term" value="P:proteolysis"/>
    <property type="evidence" value="ECO:0007669"/>
    <property type="project" value="UniProtKB-KW"/>
</dbReference>
<dbReference type="PANTHER" id="PTHR24276:SF98">
    <property type="entry name" value="FI18310P1-RELATED"/>
    <property type="match status" value="1"/>
</dbReference>
<feature type="chain" id="PRO_5040912339" evidence="5">
    <location>
        <begin position="19"/>
        <end position="390"/>
    </location>
</feature>
<comment type="caution">
    <text evidence="7">The sequence shown here is derived from an EMBL/GenBank/DDBJ whole genome shotgun (WGS) entry which is preliminary data.</text>
</comment>
<keyword evidence="3" id="KW-0378">Hydrolase</keyword>
<evidence type="ECO:0000256" key="5">
    <source>
        <dbReference type="SAM" id="SignalP"/>
    </source>
</evidence>
<evidence type="ECO:0000313" key="7">
    <source>
        <dbReference type="EMBL" id="KAJ2689965.1"/>
    </source>
</evidence>
<evidence type="ECO:0000313" key="8">
    <source>
        <dbReference type="Proteomes" id="UP001151516"/>
    </source>
</evidence>
<evidence type="ECO:0000256" key="3">
    <source>
        <dbReference type="RuleBase" id="RU363034"/>
    </source>
</evidence>
<dbReference type="SUPFAM" id="SSF50494">
    <property type="entry name" value="Trypsin-like serine proteases"/>
    <property type="match status" value="1"/>
</dbReference>
<comment type="similarity">
    <text evidence="1">Belongs to the peptidase S1 family.</text>
</comment>
<evidence type="ECO:0000256" key="1">
    <source>
        <dbReference type="ARBA" id="ARBA00007664"/>
    </source>
</evidence>
<dbReference type="InterPro" id="IPR001254">
    <property type="entry name" value="Trypsin_dom"/>
</dbReference>
<dbReference type="Gene3D" id="2.40.10.10">
    <property type="entry name" value="Trypsin-like serine proteases"/>
    <property type="match status" value="1"/>
</dbReference>
<dbReference type="InterPro" id="IPR050430">
    <property type="entry name" value="Peptidase_S1"/>
</dbReference>
<evidence type="ECO:0000256" key="4">
    <source>
        <dbReference type="SAM" id="MobiDB-lite"/>
    </source>
</evidence>
<dbReference type="SMART" id="SM00020">
    <property type="entry name" value="Tryp_SPc"/>
    <property type="match status" value="1"/>
</dbReference>
<accession>A0A9W8GQR7</accession>
<feature type="compositionally biased region" description="Low complexity" evidence="4">
    <location>
        <begin position="310"/>
        <end position="321"/>
    </location>
</feature>
<dbReference type="InterPro" id="IPR001314">
    <property type="entry name" value="Peptidase_S1A"/>
</dbReference>
<gene>
    <name evidence="7" type="primary">CLIPC1</name>
    <name evidence="7" type="ORF">IWW39_001076</name>
</gene>